<dbReference type="EMBL" id="LN891087">
    <property type="protein sequence ID" value="CUS09320.1"/>
    <property type="molecule type" value="Genomic_DNA"/>
</dbReference>
<name>A0A292PS58_9PEZI</name>
<organism evidence="2 3">
    <name type="scientific">Tuber aestivum</name>
    <name type="common">summer truffle</name>
    <dbReference type="NCBI Taxonomy" id="59557"/>
    <lineage>
        <taxon>Eukaryota</taxon>
        <taxon>Fungi</taxon>
        <taxon>Dikarya</taxon>
        <taxon>Ascomycota</taxon>
        <taxon>Pezizomycotina</taxon>
        <taxon>Pezizomycetes</taxon>
        <taxon>Pezizales</taxon>
        <taxon>Tuberaceae</taxon>
        <taxon>Tuber</taxon>
    </lineage>
</organism>
<accession>A0A292PS58</accession>
<proteinExistence type="predicted"/>
<feature type="region of interest" description="Disordered" evidence="1">
    <location>
        <begin position="86"/>
        <end position="112"/>
    </location>
</feature>
<reference evidence="2" key="1">
    <citation type="submission" date="2015-10" db="EMBL/GenBank/DDBJ databases">
        <authorList>
            <person name="Regsiter A."/>
            <person name="william w."/>
        </authorList>
    </citation>
    <scope>NUCLEOTIDE SEQUENCE</scope>
    <source>
        <strain evidence="2">Montdore</strain>
    </source>
</reference>
<evidence type="ECO:0000313" key="2">
    <source>
        <dbReference type="EMBL" id="CUS09320.1"/>
    </source>
</evidence>
<gene>
    <name evidence="2" type="ORF">GSTUAT00006595001</name>
</gene>
<keyword evidence="3" id="KW-1185">Reference proteome</keyword>
<protein>
    <submittedName>
        <fullName evidence="2">Uncharacterized protein</fullName>
    </submittedName>
</protein>
<dbReference type="Proteomes" id="UP001412239">
    <property type="component" value="Unassembled WGS sequence"/>
</dbReference>
<evidence type="ECO:0000313" key="3">
    <source>
        <dbReference type="Proteomes" id="UP001412239"/>
    </source>
</evidence>
<sequence length="112" mass="12018">MLRSRRSSLSAITSRGIRGCREARSTSAARPITPSKSKEVIPSLPDWCAIIHWGLFGWNGSRLCDIGKRNGTVVSKKALNLLPGNSFGPPPYSKDINGGLSSTRGRPSLLIG</sequence>
<feature type="region of interest" description="Disordered" evidence="1">
    <location>
        <begin position="1"/>
        <end position="34"/>
    </location>
</feature>
<dbReference type="AlphaFoldDB" id="A0A292PS58"/>
<evidence type="ECO:0000256" key="1">
    <source>
        <dbReference type="SAM" id="MobiDB-lite"/>
    </source>
</evidence>